<feature type="transmembrane region" description="Helical" evidence="8">
    <location>
        <begin position="320"/>
        <end position="338"/>
    </location>
</feature>
<proteinExistence type="predicted"/>
<dbReference type="GO" id="GO:0009252">
    <property type="term" value="P:peptidoglycan biosynthetic process"/>
    <property type="evidence" value="ECO:0007669"/>
    <property type="project" value="UniProtKB-KW"/>
</dbReference>
<feature type="transmembrane region" description="Helical" evidence="8">
    <location>
        <begin position="166"/>
        <end position="187"/>
    </location>
</feature>
<keyword evidence="2" id="KW-1003">Cell membrane</keyword>
<dbReference type="GO" id="GO:0005886">
    <property type="term" value="C:plasma membrane"/>
    <property type="evidence" value="ECO:0007669"/>
    <property type="project" value="UniProtKB-SubCell"/>
</dbReference>
<evidence type="ECO:0000256" key="8">
    <source>
        <dbReference type="SAM" id="Phobius"/>
    </source>
</evidence>
<keyword evidence="4" id="KW-0133">Cell shape</keyword>
<feature type="transmembrane region" description="Helical" evidence="8">
    <location>
        <begin position="419"/>
        <end position="441"/>
    </location>
</feature>
<dbReference type="AlphaFoldDB" id="A0A150MG87"/>
<dbReference type="Proteomes" id="UP000075324">
    <property type="component" value="Unassembled WGS sequence"/>
</dbReference>
<feature type="transmembrane region" description="Helical" evidence="8">
    <location>
        <begin position="480"/>
        <end position="498"/>
    </location>
</feature>
<dbReference type="Pfam" id="PF03023">
    <property type="entry name" value="MurJ"/>
    <property type="match status" value="1"/>
</dbReference>
<evidence type="ECO:0008006" key="11">
    <source>
        <dbReference type="Google" id="ProtNLM"/>
    </source>
</evidence>
<protein>
    <recommendedName>
        <fullName evidence="11">Lipid II flippase MurJ</fullName>
    </recommendedName>
</protein>
<feature type="transmembrane region" description="Helical" evidence="8">
    <location>
        <begin position="358"/>
        <end position="379"/>
    </location>
</feature>
<dbReference type="PANTHER" id="PTHR47019:SF1">
    <property type="entry name" value="LIPID II FLIPPASE MURJ"/>
    <property type="match status" value="1"/>
</dbReference>
<evidence type="ECO:0000313" key="9">
    <source>
        <dbReference type="EMBL" id="KYD23433.1"/>
    </source>
</evidence>
<feature type="transmembrane region" description="Helical" evidence="8">
    <location>
        <begin position="137"/>
        <end position="159"/>
    </location>
</feature>
<dbReference type="GO" id="GO:0034204">
    <property type="term" value="P:lipid translocation"/>
    <property type="evidence" value="ECO:0007669"/>
    <property type="project" value="TreeGrafter"/>
</dbReference>
<gene>
    <name evidence="9" type="ORF">B4110_3187</name>
</gene>
<keyword evidence="6 8" id="KW-1133">Transmembrane helix</keyword>
<evidence type="ECO:0000256" key="3">
    <source>
        <dbReference type="ARBA" id="ARBA00022692"/>
    </source>
</evidence>
<dbReference type="GO" id="GO:0008360">
    <property type="term" value="P:regulation of cell shape"/>
    <property type="evidence" value="ECO:0007669"/>
    <property type="project" value="UniProtKB-KW"/>
</dbReference>
<dbReference type="CDD" id="cd13123">
    <property type="entry name" value="MATE_MurJ_like"/>
    <property type="match status" value="1"/>
</dbReference>
<keyword evidence="3 8" id="KW-0812">Transmembrane</keyword>
<feature type="transmembrane region" description="Helical" evidence="8">
    <location>
        <begin position="280"/>
        <end position="300"/>
    </location>
</feature>
<feature type="transmembrane region" description="Helical" evidence="8">
    <location>
        <begin position="98"/>
        <end position="125"/>
    </location>
</feature>
<dbReference type="PATRIC" id="fig|153151.4.peg.1605"/>
<evidence type="ECO:0000256" key="2">
    <source>
        <dbReference type="ARBA" id="ARBA00022475"/>
    </source>
</evidence>
<feature type="transmembrane region" description="Helical" evidence="8">
    <location>
        <begin position="391"/>
        <end position="413"/>
    </location>
</feature>
<dbReference type="GO" id="GO:0015648">
    <property type="term" value="F:lipid-linked peptidoglycan transporter activity"/>
    <property type="evidence" value="ECO:0007669"/>
    <property type="project" value="TreeGrafter"/>
</dbReference>
<dbReference type="PANTHER" id="PTHR47019">
    <property type="entry name" value="LIPID II FLIPPASE MURJ"/>
    <property type="match status" value="1"/>
</dbReference>
<organism evidence="9 10">
    <name type="scientific">Parageobacillus toebii</name>
    <dbReference type="NCBI Taxonomy" id="153151"/>
    <lineage>
        <taxon>Bacteria</taxon>
        <taxon>Bacillati</taxon>
        <taxon>Bacillota</taxon>
        <taxon>Bacilli</taxon>
        <taxon>Bacillales</taxon>
        <taxon>Anoxybacillaceae</taxon>
        <taxon>Parageobacillus</taxon>
    </lineage>
</organism>
<feature type="transmembrane region" description="Helical" evidence="8">
    <location>
        <begin position="21"/>
        <end position="45"/>
    </location>
</feature>
<feature type="transmembrane region" description="Helical" evidence="8">
    <location>
        <begin position="453"/>
        <end position="474"/>
    </location>
</feature>
<dbReference type="InterPro" id="IPR004268">
    <property type="entry name" value="MurJ"/>
</dbReference>
<feature type="transmembrane region" description="Helical" evidence="8">
    <location>
        <begin position="65"/>
        <end position="86"/>
    </location>
</feature>
<evidence type="ECO:0000256" key="5">
    <source>
        <dbReference type="ARBA" id="ARBA00022984"/>
    </source>
</evidence>
<dbReference type="EMBL" id="LQYW01000165">
    <property type="protein sequence ID" value="KYD23433.1"/>
    <property type="molecule type" value="Genomic_DNA"/>
</dbReference>
<comment type="subcellular location">
    <subcellularLocation>
        <location evidence="1">Cell membrane</location>
        <topology evidence="1">Multi-pass membrane protein</topology>
    </subcellularLocation>
</comment>
<sequence>MNAKNSGIAGEDVNRKRLFQVIGVVTVINILARFFGFIREVIIGYHFGTSSLADSVVLAYTIPNFLYLVLGGAITTAYISIYSKMVNDIEKQRFHNTVFTYMLVFLLLLTAGLMLFSKAIVAFFFSGLTGSQLLMTSQLFAITAPSALFLVFSMWFSGILNAQNQFYSAAVATLVNNGMFVLLVVLLYPFCGIYAYGWGAVASAVMMIAILFVHLRKNNLHRFRFQWVTTESEYIVRMLKIAIPVLFGGATLQLYIFIQRMFASQLEAGYVAALNYASKFVQLPQTILMTSVTTVIYPMLAKKTAEQDYAGISSIFFRGLKSLFMIIIPVSIFVYFYAEEVVKLIFEYGSFTAQSTKMTAMMLKIFVIGMFAQAANLFVTRFFYAMEKSFVPVATGMISVFGVNILIIKLFIGKYGADAVAWGTTISAMVQFLTLIAASVVQLRLQPEKETQWLRLFLYAICVTVAASIIHKYVDFSNHIVNIAVGGVIFVLFSFLLLKSFRLISLQRLPIMK</sequence>
<name>A0A150MG87_9BACL</name>
<evidence type="ECO:0000256" key="1">
    <source>
        <dbReference type="ARBA" id="ARBA00004651"/>
    </source>
</evidence>
<feature type="transmembrane region" description="Helical" evidence="8">
    <location>
        <begin position="193"/>
        <end position="213"/>
    </location>
</feature>
<dbReference type="PRINTS" id="PR01806">
    <property type="entry name" value="VIRFACTRMVIN"/>
</dbReference>
<dbReference type="NCBIfam" id="TIGR01695">
    <property type="entry name" value="murJ_mviN"/>
    <property type="match status" value="1"/>
</dbReference>
<reference evidence="9 10" key="1">
    <citation type="submission" date="2016-01" db="EMBL/GenBank/DDBJ databases">
        <title>Draft Genome Sequences of Seven Thermophilic Sporeformers Isolated from Foods.</title>
        <authorList>
            <person name="Berendsen E.M."/>
            <person name="Wells-Bennik M.H."/>
            <person name="Krawcyk A.O."/>
            <person name="De Jong A."/>
            <person name="Holsappel S."/>
            <person name="Eijlander R.T."/>
            <person name="Kuipers O.P."/>
        </authorList>
    </citation>
    <scope>NUCLEOTIDE SEQUENCE [LARGE SCALE GENOMIC DNA]</scope>
    <source>
        <strain evidence="9 10">B4110</strain>
    </source>
</reference>
<keyword evidence="7 8" id="KW-0472">Membrane</keyword>
<comment type="caution">
    <text evidence="9">The sequence shown here is derived from an EMBL/GenBank/DDBJ whole genome shotgun (WGS) entry which is preliminary data.</text>
</comment>
<accession>A0A150MG87</accession>
<evidence type="ECO:0000313" key="10">
    <source>
        <dbReference type="Proteomes" id="UP000075324"/>
    </source>
</evidence>
<evidence type="ECO:0000256" key="7">
    <source>
        <dbReference type="ARBA" id="ARBA00023136"/>
    </source>
</evidence>
<feature type="transmembrane region" description="Helical" evidence="8">
    <location>
        <begin position="234"/>
        <end position="258"/>
    </location>
</feature>
<dbReference type="InterPro" id="IPR051050">
    <property type="entry name" value="Lipid_II_flippase_MurJ/MviN"/>
</dbReference>
<evidence type="ECO:0000256" key="6">
    <source>
        <dbReference type="ARBA" id="ARBA00022989"/>
    </source>
</evidence>
<keyword evidence="5" id="KW-0573">Peptidoglycan synthesis</keyword>
<evidence type="ECO:0000256" key="4">
    <source>
        <dbReference type="ARBA" id="ARBA00022960"/>
    </source>
</evidence>